<gene>
    <name evidence="7" type="ORF">CSSPTR1EN2_LOCUS1009</name>
</gene>
<feature type="transmembrane region" description="Helical" evidence="6">
    <location>
        <begin position="20"/>
        <end position="39"/>
    </location>
</feature>
<sequence length="370" mass="42803">MKRRVYGGSPTRGRWRYAGVLFVGIGLVIFVLLKLQALVVDNSMDGVLKNRHDLAHQNSAKPNKLAFLFLARESMPLDFLWQHFFEGSQEHEYSIYIHTKPGYVYTKETTKCDAFLDRQLKNSIPVGWGEASMLEAERLLLLAALQDPLNARFLLLSDSCIPLYNFVFVYDYVMSSHKSFVDSFFDHNDTQYNSKMSSVIPKSAWRKGSQWFVLIRKHAEAVTADSSVFPVFQDHCKKVILPEVWTDDTVVNKTQDNCIPDEHYIQTLLAMQEMETEIERRTLTYSRWENTESGKGRQGWHPVTFRFADLTLDLISDIKSINNIHYVTESRIEWCSSEGQPRACFLFARKFTRGAAFRFLDLEAGYENVE</sequence>
<keyword evidence="4 6" id="KW-0472">Membrane</keyword>
<dbReference type="InterPro" id="IPR044174">
    <property type="entry name" value="BC10-like"/>
</dbReference>
<keyword evidence="2" id="KW-0328">Glycosyltransferase</keyword>
<keyword evidence="6" id="KW-1133">Transmembrane helix</keyword>
<dbReference type="EMBL" id="OZ019893">
    <property type="protein sequence ID" value="CAK9190676.1"/>
    <property type="molecule type" value="Genomic_DNA"/>
</dbReference>
<evidence type="ECO:0000256" key="2">
    <source>
        <dbReference type="ARBA" id="ARBA00022676"/>
    </source>
</evidence>
<reference evidence="7 8" key="1">
    <citation type="submission" date="2024-02" db="EMBL/GenBank/DDBJ databases">
        <authorList>
            <consortium name="ELIXIR-Norway"/>
            <consortium name="Elixir Norway"/>
        </authorList>
    </citation>
    <scope>NUCLEOTIDE SEQUENCE [LARGE SCALE GENOMIC DNA]</scope>
</reference>
<organism evidence="7 8">
    <name type="scientific">Sphagnum troendelagicum</name>
    <dbReference type="NCBI Taxonomy" id="128251"/>
    <lineage>
        <taxon>Eukaryota</taxon>
        <taxon>Viridiplantae</taxon>
        <taxon>Streptophyta</taxon>
        <taxon>Embryophyta</taxon>
        <taxon>Bryophyta</taxon>
        <taxon>Sphagnophytina</taxon>
        <taxon>Sphagnopsida</taxon>
        <taxon>Sphagnales</taxon>
        <taxon>Sphagnaceae</taxon>
        <taxon>Sphagnum</taxon>
    </lineage>
</organism>
<evidence type="ECO:0000256" key="3">
    <source>
        <dbReference type="ARBA" id="ARBA00022679"/>
    </source>
</evidence>
<dbReference type="Proteomes" id="UP001497512">
    <property type="component" value="Chromosome 1"/>
</dbReference>
<dbReference type="InterPro" id="IPR003406">
    <property type="entry name" value="Glyco_trans_14"/>
</dbReference>
<keyword evidence="5" id="KW-0325">Glycoprotein</keyword>
<protein>
    <recommendedName>
        <fullName evidence="9">Core-2/I-branching beta-1,6-N-acetylglucosaminyltransferase family protein</fullName>
    </recommendedName>
</protein>
<accession>A0ABP0TA74</accession>
<evidence type="ECO:0008006" key="9">
    <source>
        <dbReference type="Google" id="ProtNLM"/>
    </source>
</evidence>
<dbReference type="PANTHER" id="PTHR31042:SF145">
    <property type="entry name" value="CORE-2_I-BRANCHING BETA-1,6-N-ACETYLGLUCOSAMINYLTRANSFERASE FAMILY PROTEIN"/>
    <property type="match status" value="1"/>
</dbReference>
<name>A0ABP0TA74_9BRYO</name>
<evidence type="ECO:0000313" key="7">
    <source>
        <dbReference type="EMBL" id="CAK9190676.1"/>
    </source>
</evidence>
<keyword evidence="3" id="KW-0808">Transferase</keyword>
<evidence type="ECO:0000256" key="4">
    <source>
        <dbReference type="ARBA" id="ARBA00023136"/>
    </source>
</evidence>
<keyword evidence="6" id="KW-0812">Transmembrane</keyword>
<evidence type="ECO:0000256" key="1">
    <source>
        <dbReference type="ARBA" id="ARBA00004606"/>
    </source>
</evidence>
<dbReference type="Pfam" id="PF02485">
    <property type="entry name" value="Branch"/>
    <property type="match status" value="1"/>
</dbReference>
<dbReference type="PANTHER" id="PTHR31042">
    <property type="entry name" value="CORE-2/I-BRANCHING BETA-1,6-N-ACETYLGLUCOSAMINYLTRANSFERASE FAMILY PROTEIN-RELATED"/>
    <property type="match status" value="1"/>
</dbReference>
<keyword evidence="8" id="KW-1185">Reference proteome</keyword>
<evidence type="ECO:0000256" key="5">
    <source>
        <dbReference type="ARBA" id="ARBA00023180"/>
    </source>
</evidence>
<evidence type="ECO:0000313" key="8">
    <source>
        <dbReference type="Proteomes" id="UP001497512"/>
    </source>
</evidence>
<comment type="subcellular location">
    <subcellularLocation>
        <location evidence="1">Membrane</location>
        <topology evidence="1">Single-pass type II membrane protein</topology>
    </subcellularLocation>
</comment>
<evidence type="ECO:0000256" key="6">
    <source>
        <dbReference type="SAM" id="Phobius"/>
    </source>
</evidence>
<proteinExistence type="predicted"/>